<proteinExistence type="predicted"/>
<name>A0A846U6Q0_9MICC</name>
<keyword evidence="2" id="KW-0238">DNA-binding</keyword>
<dbReference type="InterPro" id="IPR051011">
    <property type="entry name" value="Metal_resp_trans_reg"/>
</dbReference>
<evidence type="ECO:0000313" key="6">
    <source>
        <dbReference type="EMBL" id="NKE09306.1"/>
    </source>
</evidence>
<dbReference type="SUPFAM" id="SSF46785">
    <property type="entry name" value="Winged helix' DNA-binding domain"/>
    <property type="match status" value="1"/>
</dbReference>
<evidence type="ECO:0000256" key="2">
    <source>
        <dbReference type="ARBA" id="ARBA00023125"/>
    </source>
</evidence>
<organism evidence="6 7">
    <name type="scientific">Kocuria subflava</name>
    <dbReference type="NCBI Taxonomy" id="1736139"/>
    <lineage>
        <taxon>Bacteria</taxon>
        <taxon>Bacillati</taxon>
        <taxon>Actinomycetota</taxon>
        <taxon>Actinomycetes</taxon>
        <taxon>Micrococcales</taxon>
        <taxon>Micrococcaceae</taxon>
        <taxon>Kocuria</taxon>
    </lineage>
</organism>
<evidence type="ECO:0000256" key="4">
    <source>
        <dbReference type="SAM" id="MobiDB-lite"/>
    </source>
</evidence>
<feature type="region of interest" description="Disordered" evidence="4">
    <location>
        <begin position="96"/>
        <end position="123"/>
    </location>
</feature>
<dbReference type="PANTHER" id="PTHR43132:SF8">
    <property type="entry name" value="HTH-TYPE TRANSCRIPTIONAL REGULATOR KMTR"/>
    <property type="match status" value="1"/>
</dbReference>
<dbReference type="RefSeq" id="WP_119932681.1">
    <property type="nucleotide sequence ID" value="NZ_JAAVUN010000007.1"/>
</dbReference>
<dbReference type="PANTHER" id="PTHR43132">
    <property type="entry name" value="ARSENICAL RESISTANCE OPERON REPRESSOR ARSR-RELATED"/>
    <property type="match status" value="1"/>
</dbReference>
<dbReference type="Pfam" id="PF01022">
    <property type="entry name" value="HTH_5"/>
    <property type="match status" value="1"/>
</dbReference>
<dbReference type="NCBIfam" id="NF033788">
    <property type="entry name" value="HTH_metalloreg"/>
    <property type="match status" value="1"/>
</dbReference>
<dbReference type="PROSITE" id="PS50987">
    <property type="entry name" value="HTH_ARSR_2"/>
    <property type="match status" value="1"/>
</dbReference>
<comment type="caution">
    <text evidence="6">The sequence shown here is derived from an EMBL/GenBank/DDBJ whole genome shotgun (WGS) entry which is preliminary data.</text>
</comment>
<reference evidence="6 7" key="1">
    <citation type="submission" date="2020-02" db="EMBL/GenBank/DDBJ databases">
        <authorList>
            <person name="Sun Q."/>
        </authorList>
    </citation>
    <scope>NUCLEOTIDE SEQUENCE [LARGE SCALE GENOMIC DNA]</scope>
    <source>
        <strain evidence="6 7">YIM 13062</strain>
    </source>
</reference>
<evidence type="ECO:0000256" key="1">
    <source>
        <dbReference type="ARBA" id="ARBA00023015"/>
    </source>
</evidence>
<keyword evidence="1" id="KW-0805">Transcription regulation</keyword>
<dbReference type="Gene3D" id="1.10.10.10">
    <property type="entry name" value="Winged helix-like DNA-binding domain superfamily/Winged helix DNA-binding domain"/>
    <property type="match status" value="1"/>
</dbReference>
<dbReference type="GO" id="GO:0003677">
    <property type="term" value="F:DNA binding"/>
    <property type="evidence" value="ECO:0007669"/>
    <property type="project" value="UniProtKB-KW"/>
</dbReference>
<dbReference type="CDD" id="cd00090">
    <property type="entry name" value="HTH_ARSR"/>
    <property type="match status" value="1"/>
</dbReference>
<dbReference type="InterPro" id="IPR001845">
    <property type="entry name" value="HTH_ArsR_DNA-bd_dom"/>
</dbReference>
<feature type="compositionally biased region" description="Basic and acidic residues" evidence="4">
    <location>
        <begin position="113"/>
        <end position="123"/>
    </location>
</feature>
<keyword evidence="7" id="KW-1185">Reference proteome</keyword>
<dbReference type="InterPro" id="IPR036390">
    <property type="entry name" value="WH_DNA-bd_sf"/>
</dbReference>
<dbReference type="InterPro" id="IPR036388">
    <property type="entry name" value="WH-like_DNA-bd_sf"/>
</dbReference>
<dbReference type="Proteomes" id="UP000521379">
    <property type="component" value="Unassembled WGS sequence"/>
</dbReference>
<dbReference type="SMART" id="SM00418">
    <property type="entry name" value="HTH_ARSR"/>
    <property type="match status" value="1"/>
</dbReference>
<feature type="domain" description="HTH arsR-type" evidence="5">
    <location>
        <begin position="6"/>
        <end position="100"/>
    </location>
</feature>
<gene>
    <name evidence="6" type="ORF">GTW58_04990</name>
</gene>
<sequence>MIENNAHLSPYTQVSLIFSALANPARSAIVHRLTVSPCFVAELVEHLGVAQPLVSQHLKVLRQAHLVCAVRHGRQHRYELTDQHVTHLFLDALQHTQEHSDSTVPGSTDPADSAEHNDDAPLT</sequence>
<evidence type="ECO:0000313" key="7">
    <source>
        <dbReference type="Proteomes" id="UP000521379"/>
    </source>
</evidence>
<dbReference type="PRINTS" id="PR00778">
    <property type="entry name" value="HTHARSR"/>
</dbReference>
<dbReference type="EMBL" id="JAAVUN010000007">
    <property type="protein sequence ID" value="NKE09306.1"/>
    <property type="molecule type" value="Genomic_DNA"/>
</dbReference>
<evidence type="ECO:0000259" key="5">
    <source>
        <dbReference type="PROSITE" id="PS50987"/>
    </source>
</evidence>
<protein>
    <submittedName>
        <fullName evidence="6">Winged helix-turn-helix transcriptional regulator</fullName>
    </submittedName>
</protein>
<dbReference type="GO" id="GO:0003700">
    <property type="term" value="F:DNA-binding transcription factor activity"/>
    <property type="evidence" value="ECO:0007669"/>
    <property type="project" value="InterPro"/>
</dbReference>
<accession>A0A846U6Q0</accession>
<evidence type="ECO:0000256" key="3">
    <source>
        <dbReference type="ARBA" id="ARBA00023163"/>
    </source>
</evidence>
<keyword evidence="3" id="KW-0804">Transcription</keyword>
<dbReference type="InterPro" id="IPR011991">
    <property type="entry name" value="ArsR-like_HTH"/>
</dbReference>
<dbReference type="AlphaFoldDB" id="A0A846U6Q0"/>